<dbReference type="Gene3D" id="3.40.50.720">
    <property type="entry name" value="NAD(P)-binding Rossmann-like Domain"/>
    <property type="match status" value="1"/>
</dbReference>
<keyword evidence="2" id="KW-0560">Oxidoreductase</keyword>
<dbReference type="PANTHER" id="PTHR43477">
    <property type="entry name" value="DIHYDROANTICAPSIN 7-DEHYDROGENASE"/>
    <property type="match status" value="1"/>
</dbReference>
<dbReference type="InterPro" id="IPR051122">
    <property type="entry name" value="SDR_DHRS6-like"/>
</dbReference>
<gene>
    <name evidence="3" type="ORF">SAMN02982917_1809</name>
</gene>
<evidence type="ECO:0000313" key="3">
    <source>
        <dbReference type="EMBL" id="SMF35552.1"/>
    </source>
</evidence>
<dbReference type="GO" id="GO:0016491">
    <property type="term" value="F:oxidoreductase activity"/>
    <property type="evidence" value="ECO:0007669"/>
    <property type="project" value="UniProtKB-KW"/>
</dbReference>
<dbReference type="PRINTS" id="PR00080">
    <property type="entry name" value="SDRFAMILY"/>
</dbReference>
<proteinExistence type="inferred from homology"/>
<evidence type="ECO:0000256" key="2">
    <source>
        <dbReference type="ARBA" id="ARBA00023002"/>
    </source>
</evidence>
<evidence type="ECO:0000313" key="4">
    <source>
        <dbReference type="Proteomes" id="UP000192936"/>
    </source>
</evidence>
<dbReference type="STRING" id="286727.SAMN02982917_1809"/>
<dbReference type="Pfam" id="PF13561">
    <property type="entry name" value="adh_short_C2"/>
    <property type="match status" value="1"/>
</dbReference>
<dbReference type="InterPro" id="IPR002347">
    <property type="entry name" value="SDR_fam"/>
</dbReference>
<dbReference type="OrthoDB" id="9804774at2"/>
<dbReference type="PRINTS" id="PR00081">
    <property type="entry name" value="GDHRDH"/>
</dbReference>
<comment type="similarity">
    <text evidence="1">Belongs to the short-chain dehydrogenases/reductases (SDR) family.</text>
</comment>
<dbReference type="EMBL" id="FXAK01000002">
    <property type="protein sequence ID" value="SMF35552.1"/>
    <property type="molecule type" value="Genomic_DNA"/>
</dbReference>
<accession>A0A1X7ELG3</accession>
<name>A0A1X7ELG3_9PROT</name>
<dbReference type="RefSeq" id="WP_085084350.1">
    <property type="nucleotide sequence ID" value="NZ_FXAK01000002.1"/>
</dbReference>
<dbReference type="Proteomes" id="UP000192936">
    <property type="component" value="Unassembled WGS sequence"/>
</dbReference>
<sequence length="253" mass="26089">MSGRLTGKVALITGTGGGQGREAALRFAAEGAMVVGCDIDAAANERTIALVRDAGGRMGGTAPVDLGDPDDARHWVERAADEHGRIDILYNNASAARFGTVAELSVEDWRFTIRNELDLVFHTTKFAWPFLAGQGGVIINIASVAGWGGSAHAGLVAHAATKGAVVALTRQLALEGAPKGIRAVSISPGFILTPGTAKVLENPAVLKGILDHIPLNRPGQPVEVVGLALFLASDDASYITGADFVVDGGMMAS</sequence>
<dbReference type="FunFam" id="3.40.50.720:FF:000084">
    <property type="entry name" value="Short-chain dehydrogenase reductase"/>
    <property type="match status" value="1"/>
</dbReference>
<protein>
    <submittedName>
        <fullName evidence="3">NAD(P)-dependent dehydrogenase, short-chain alcohol dehydrogenase family</fullName>
    </submittedName>
</protein>
<organism evidence="3 4">
    <name type="scientific">Azospirillum oryzae</name>
    <dbReference type="NCBI Taxonomy" id="286727"/>
    <lineage>
        <taxon>Bacteria</taxon>
        <taxon>Pseudomonadati</taxon>
        <taxon>Pseudomonadota</taxon>
        <taxon>Alphaproteobacteria</taxon>
        <taxon>Rhodospirillales</taxon>
        <taxon>Azospirillaceae</taxon>
        <taxon>Azospirillum</taxon>
    </lineage>
</organism>
<dbReference type="PANTHER" id="PTHR43477:SF1">
    <property type="entry name" value="DIHYDROANTICAPSIN 7-DEHYDROGENASE"/>
    <property type="match status" value="1"/>
</dbReference>
<dbReference type="InterPro" id="IPR036291">
    <property type="entry name" value="NAD(P)-bd_dom_sf"/>
</dbReference>
<dbReference type="AlphaFoldDB" id="A0A1X7ELG3"/>
<reference evidence="3 4" key="1">
    <citation type="submission" date="2017-04" db="EMBL/GenBank/DDBJ databases">
        <authorList>
            <person name="Afonso C.L."/>
            <person name="Miller P.J."/>
            <person name="Scott M.A."/>
            <person name="Spackman E."/>
            <person name="Goraichik I."/>
            <person name="Dimitrov K.M."/>
            <person name="Suarez D.L."/>
            <person name="Swayne D.E."/>
        </authorList>
    </citation>
    <scope>NUCLEOTIDE SEQUENCE [LARGE SCALE GENOMIC DNA]</scope>
    <source>
        <strain evidence="3 4">A2P</strain>
    </source>
</reference>
<dbReference type="SUPFAM" id="SSF51735">
    <property type="entry name" value="NAD(P)-binding Rossmann-fold domains"/>
    <property type="match status" value="1"/>
</dbReference>
<evidence type="ECO:0000256" key="1">
    <source>
        <dbReference type="ARBA" id="ARBA00006484"/>
    </source>
</evidence>